<name>A0ABT7TVB2_9MICO</name>
<evidence type="ECO:0000256" key="2">
    <source>
        <dbReference type="SAM" id="Phobius"/>
    </source>
</evidence>
<keyword evidence="4" id="KW-1185">Reference proteome</keyword>
<keyword evidence="2" id="KW-0472">Membrane</keyword>
<evidence type="ECO:0000256" key="1">
    <source>
        <dbReference type="SAM" id="MobiDB-lite"/>
    </source>
</evidence>
<feature type="transmembrane region" description="Helical" evidence="2">
    <location>
        <begin position="120"/>
        <end position="138"/>
    </location>
</feature>
<evidence type="ECO:0000313" key="3">
    <source>
        <dbReference type="EMBL" id="MDM7892814.1"/>
    </source>
</evidence>
<accession>A0ABT7TVB2</accession>
<feature type="transmembrane region" description="Helical" evidence="2">
    <location>
        <begin position="28"/>
        <end position="51"/>
    </location>
</feature>
<feature type="transmembrane region" description="Helical" evidence="2">
    <location>
        <begin position="57"/>
        <end position="78"/>
    </location>
</feature>
<feature type="compositionally biased region" description="Basic and acidic residues" evidence="1">
    <location>
        <begin position="12"/>
        <end position="22"/>
    </location>
</feature>
<keyword evidence="2" id="KW-0812">Transmembrane</keyword>
<evidence type="ECO:0000313" key="4">
    <source>
        <dbReference type="Proteomes" id="UP001236404"/>
    </source>
</evidence>
<keyword evidence="2" id="KW-1133">Transmembrane helix</keyword>
<feature type="transmembrane region" description="Helical" evidence="2">
    <location>
        <begin position="85"/>
        <end position="108"/>
    </location>
</feature>
<organism evidence="3 4">
    <name type="scientific">Curtobacterium caseinilyticum</name>
    <dbReference type="NCBI Taxonomy" id="3055137"/>
    <lineage>
        <taxon>Bacteria</taxon>
        <taxon>Bacillati</taxon>
        <taxon>Actinomycetota</taxon>
        <taxon>Actinomycetes</taxon>
        <taxon>Micrococcales</taxon>
        <taxon>Microbacteriaceae</taxon>
        <taxon>Curtobacterium</taxon>
    </lineage>
</organism>
<feature type="transmembrane region" description="Helical" evidence="2">
    <location>
        <begin position="145"/>
        <end position="166"/>
    </location>
</feature>
<sequence length="357" mass="36066">MGWGNTAAAEPVTRRPDADRAARPGPHLLGAAVIGVGAAGFAHAGLVLTLFTGLPGLVVLLVVTVLTGVALGACAVAGTRSRQSAWVGTTTLLLVPGALVAEVVPLFRADASDPLDLAPTPLPFAVGLVVAVVPALLLHRGRLRTIGLVVTAAVVLAGVVTGVLLAGQATARAGDRERQAIARAQVAIGADFRPVTISVDGYGSVFEANIEKRLPGFLQVFSSPAEKAHAPGQTDDSDLTVVTLAAGTTACGRPVEGVGADGASEPETSCSVHDGVTTRATAHGHEVSAVVGDARVAVSARNAVDVSLLEAAVRSAVPIDDDAYRHVLLGDGDEYTDELDGNRCPVTGAACGSLPHR</sequence>
<feature type="region of interest" description="Disordered" evidence="1">
    <location>
        <begin position="1"/>
        <end position="23"/>
    </location>
</feature>
<reference evidence="3 4" key="1">
    <citation type="submission" date="2023-06" db="EMBL/GenBank/DDBJ databases">
        <authorList>
            <person name="Feng G."/>
            <person name="Li J."/>
            <person name="Zhu H."/>
        </authorList>
    </citation>
    <scope>NUCLEOTIDE SEQUENCE [LARGE SCALE GENOMIC DNA]</scope>
    <source>
        <strain evidence="3 4">RHCKG28</strain>
    </source>
</reference>
<dbReference type="Proteomes" id="UP001236404">
    <property type="component" value="Unassembled WGS sequence"/>
</dbReference>
<gene>
    <name evidence="3" type="ORF">QUG93_14065</name>
</gene>
<comment type="caution">
    <text evidence="3">The sequence shown here is derived from an EMBL/GenBank/DDBJ whole genome shotgun (WGS) entry which is preliminary data.</text>
</comment>
<dbReference type="RefSeq" id="WP_289474811.1">
    <property type="nucleotide sequence ID" value="NZ_JAUCMN010000011.1"/>
</dbReference>
<proteinExistence type="predicted"/>
<protein>
    <submittedName>
        <fullName evidence="3">Uncharacterized protein</fullName>
    </submittedName>
</protein>
<dbReference type="EMBL" id="JAUCMN010000011">
    <property type="protein sequence ID" value="MDM7892814.1"/>
    <property type="molecule type" value="Genomic_DNA"/>
</dbReference>